<feature type="compositionally biased region" description="Polar residues" evidence="2">
    <location>
        <begin position="115"/>
        <end position="124"/>
    </location>
</feature>
<sequence>MSQSSLLVCNGGSSSGGRRPMIPEDDIIRIPDSRIQVSIDADQPLQFECRIGFPNGDMGKVSLTYEGLHRFFFTCKLISHDENTCPLLSPAERELKIKQRAENHLTNDQTRPHLQDSQAFNSRNTLKRPRSPINGRHSSPLTSSRNNESLREEKRRKSTPSAHSSREARNLGYQARDLRSSSRQDHNSHQGREVWSRLDIPTRREESCGRTNDRHHSRNLSRYPAPRPRNSSSMEWRPRRNNEDQRNRTSDNRALRHTTIDRSERSRATFDSQRTISENRASLESGEIPVSKNRGDATIDATIDAETEEERIRRIKGKAIATDTPAVEPKIYTNRLRDLCGSSAISASCCTISATSTTPSRARILATGSGPLRPMPLIAAHYVSRLRDLCGSSAISASCCTISATSTTPSRARILATGSGPLRPMPLIAAHYGIDQNKLKMCSSFNFPHPTTTTDYLENLYKVYGVDRSVVLDLVGTHETPETVREGYYRAYLSFFHSCGLIFPIPEPTLEVLAELGLSLTQLLSNFLRHLVAFLVKAGEECLAFGLNEFPSPALGREYRTLVLSSCLRAQVATSSRTSLIATRSGASNFLFSIWIEHLYMGDFDFSQLPRRWAENIVPFGSSSMSNEICGLLRVLRRGRSNWSTFDRTRIQIVFALPVRTDRAPLVEESEDEAEHSQEVVATPSVQTQPSDRLTRQLNRPPVSLSPGSEDDTVAATRKRRRSSEGALPGPSHPRFVSEGDGSSFAAQSDLISLAGRMRSAGCRLPSFASSVEREAYAKVAVASSKVMEAFNEYVVMMEDHVVASRNDKEIESIGFEIKRLSKELEATKREGKKDAEKIEALTEDWRRVHLENEALTSQMVAQRERITALEVERDQDIRRASRIARRDIAAKYREVLESLKDRWASKKKEMSAEIRLQEVTANIDLLTELKDRGLTVDAELAKLKGMEGDCEDLVASAAV</sequence>
<dbReference type="PANTHER" id="PTHR31286:SF182">
    <property type="entry name" value="ZINC KNUCKLE CX2CX4HX4C DOMAIN-CONTAINING PROTEIN"/>
    <property type="match status" value="1"/>
</dbReference>
<feature type="domain" description="Zinc knuckle CX2CX4HX4C" evidence="3">
    <location>
        <begin position="39"/>
        <end position="86"/>
    </location>
</feature>
<reference evidence="4 5" key="1">
    <citation type="journal article" date="2020" name="BMC Genomics">
        <title>Intraspecific diversification of the crop wild relative Brassica cretica Lam. using demographic model selection.</title>
        <authorList>
            <person name="Kioukis A."/>
            <person name="Michalopoulou V.A."/>
            <person name="Briers L."/>
            <person name="Pirintsos S."/>
            <person name="Studholme D.J."/>
            <person name="Pavlidis P."/>
            <person name="Sarris P.F."/>
        </authorList>
    </citation>
    <scope>NUCLEOTIDE SEQUENCE [LARGE SCALE GENOMIC DNA]</scope>
    <source>
        <strain evidence="5">cv. PFS-1207/04</strain>
    </source>
</reference>
<name>A0ABQ7ESG5_BRACR</name>
<dbReference type="EMBL" id="QGKV02000297">
    <property type="protein sequence ID" value="KAF3606135.1"/>
    <property type="molecule type" value="Genomic_DNA"/>
</dbReference>
<gene>
    <name evidence="4" type="ORF">DY000_02049205</name>
</gene>
<feature type="coiled-coil region" evidence="1">
    <location>
        <begin position="811"/>
        <end position="873"/>
    </location>
</feature>
<dbReference type="PANTHER" id="PTHR31286">
    <property type="entry name" value="GLYCINE-RICH CELL WALL STRUCTURAL PROTEIN 1.8-LIKE"/>
    <property type="match status" value="1"/>
</dbReference>
<comment type="caution">
    <text evidence="4">The sequence shown here is derived from an EMBL/GenBank/DDBJ whole genome shotgun (WGS) entry which is preliminary data.</text>
</comment>
<evidence type="ECO:0000313" key="5">
    <source>
        <dbReference type="Proteomes" id="UP000266723"/>
    </source>
</evidence>
<protein>
    <recommendedName>
        <fullName evidence="3">Zinc knuckle CX2CX4HX4C domain-containing protein</fullName>
    </recommendedName>
</protein>
<dbReference type="Pfam" id="PF14392">
    <property type="entry name" value="zf-CCHC_4"/>
    <property type="match status" value="1"/>
</dbReference>
<feature type="compositionally biased region" description="Polar residues" evidence="2">
    <location>
        <begin position="684"/>
        <end position="698"/>
    </location>
</feature>
<feature type="region of interest" description="Disordered" evidence="2">
    <location>
        <begin position="1"/>
        <end position="23"/>
    </location>
</feature>
<evidence type="ECO:0000256" key="2">
    <source>
        <dbReference type="SAM" id="MobiDB-lite"/>
    </source>
</evidence>
<dbReference type="InterPro" id="IPR040256">
    <property type="entry name" value="At4g02000-like"/>
</dbReference>
<keyword evidence="1" id="KW-0175">Coiled coil</keyword>
<feature type="compositionally biased region" description="Basic and acidic residues" evidence="2">
    <location>
        <begin position="104"/>
        <end position="114"/>
    </location>
</feature>
<accession>A0ABQ7ESG5</accession>
<feature type="compositionally biased region" description="Basic and acidic residues" evidence="2">
    <location>
        <begin position="236"/>
        <end position="268"/>
    </location>
</feature>
<evidence type="ECO:0000256" key="1">
    <source>
        <dbReference type="SAM" id="Coils"/>
    </source>
</evidence>
<feature type="region of interest" description="Disordered" evidence="2">
    <location>
        <begin position="667"/>
        <end position="742"/>
    </location>
</feature>
<evidence type="ECO:0000259" key="3">
    <source>
        <dbReference type="Pfam" id="PF14392"/>
    </source>
</evidence>
<dbReference type="InterPro" id="IPR025836">
    <property type="entry name" value="Zn_knuckle_CX2CX4HX4C"/>
</dbReference>
<proteinExistence type="predicted"/>
<keyword evidence="5" id="KW-1185">Reference proteome</keyword>
<feature type="region of interest" description="Disordered" evidence="2">
    <location>
        <begin position="104"/>
        <end position="280"/>
    </location>
</feature>
<dbReference type="Proteomes" id="UP000266723">
    <property type="component" value="Unassembled WGS sequence"/>
</dbReference>
<evidence type="ECO:0000313" key="4">
    <source>
        <dbReference type="EMBL" id="KAF3606135.1"/>
    </source>
</evidence>
<feature type="compositionally biased region" description="Polar residues" evidence="2">
    <location>
        <begin position="136"/>
        <end position="147"/>
    </location>
</feature>
<feature type="compositionally biased region" description="Basic and acidic residues" evidence="2">
    <location>
        <begin position="176"/>
        <end position="214"/>
    </location>
</feature>
<organism evidence="4 5">
    <name type="scientific">Brassica cretica</name>
    <name type="common">Mustard</name>
    <dbReference type="NCBI Taxonomy" id="69181"/>
    <lineage>
        <taxon>Eukaryota</taxon>
        <taxon>Viridiplantae</taxon>
        <taxon>Streptophyta</taxon>
        <taxon>Embryophyta</taxon>
        <taxon>Tracheophyta</taxon>
        <taxon>Spermatophyta</taxon>
        <taxon>Magnoliopsida</taxon>
        <taxon>eudicotyledons</taxon>
        <taxon>Gunneridae</taxon>
        <taxon>Pentapetalae</taxon>
        <taxon>rosids</taxon>
        <taxon>malvids</taxon>
        <taxon>Brassicales</taxon>
        <taxon>Brassicaceae</taxon>
        <taxon>Brassiceae</taxon>
        <taxon>Brassica</taxon>
    </lineage>
</organism>
<feature type="compositionally biased region" description="Polar residues" evidence="2">
    <location>
        <begin position="269"/>
        <end position="280"/>
    </location>
</feature>